<dbReference type="GO" id="GO:0003677">
    <property type="term" value="F:DNA binding"/>
    <property type="evidence" value="ECO:0007669"/>
    <property type="project" value="UniProtKB-KW"/>
</dbReference>
<dbReference type="Gene3D" id="1.10.10.10">
    <property type="entry name" value="Winged helix-like DNA-binding domain superfamily/Winged helix DNA-binding domain"/>
    <property type="match status" value="1"/>
</dbReference>
<keyword evidence="1" id="KW-0238">DNA-binding</keyword>
<dbReference type="RefSeq" id="WP_097094648.1">
    <property type="nucleotide sequence ID" value="NZ_OCMY01000001.1"/>
</dbReference>
<accession>A0A286BQF2</accession>
<proteinExistence type="predicted"/>
<evidence type="ECO:0000256" key="1">
    <source>
        <dbReference type="ARBA" id="ARBA00023125"/>
    </source>
</evidence>
<dbReference type="GO" id="GO:0006355">
    <property type="term" value="P:regulation of DNA-templated transcription"/>
    <property type="evidence" value="ECO:0007669"/>
    <property type="project" value="InterPro"/>
</dbReference>
<dbReference type="AlphaFoldDB" id="A0A286BQF2"/>
<keyword evidence="4" id="KW-1185">Reference proteome</keyword>
<feature type="domain" description="HTH luxR-type" evidence="2">
    <location>
        <begin position="126"/>
        <end position="183"/>
    </location>
</feature>
<dbReference type="InterPro" id="IPR016032">
    <property type="entry name" value="Sig_transdc_resp-reg_C-effctor"/>
</dbReference>
<reference evidence="4" key="1">
    <citation type="submission" date="2017-09" db="EMBL/GenBank/DDBJ databases">
        <authorList>
            <person name="Varghese N."/>
            <person name="Submissions S."/>
        </authorList>
    </citation>
    <scope>NUCLEOTIDE SEQUENCE [LARGE SCALE GENOMIC DNA]</scope>
    <source>
        <strain evidence="4">JKS000234</strain>
    </source>
</reference>
<protein>
    <recommendedName>
        <fullName evidence="2">HTH luxR-type domain-containing protein</fullName>
    </recommendedName>
</protein>
<evidence type="ECO:0000259" key="2">
    <source>
        <dbReference type="SMART" id="SM00421"/>
    </source>
</evidence>
<evidence type="ECO:0000313" key="3">
    <source>
        <dbReference type="EMBL" id="SOD36350.1"/>
    </source>
</evidence>
<dbReference type="InterPro" id="IPR036388">
    <property type="entry name" value="WH-like_DNA-bd_sf"/>
</dbReference>
<dbReference type="Proteomes" id="UP000219271">
    <property type="component" value="Unassembled WGS sequence"/>
</dbReference>
<organism evidence="3 4">
    <name type="scientific">Candidatus Pantoea floridensis</name>
    <dbReference type="NCBI Taxonomy" id="1938870"/>
    <lineage>
        <taxon>Bacteria</taxon>
        <taxon>Pseudomonadati</taxon>
        <taxon>Pseudomonadota</taxon>
        <taxon>Gammaproteobacteria</taxon>
        <taxon>Enterobacterales</taxon>
        <taxon>Erwiniaceae</taxon>
        <taxon>Pantoea</taxon>
    </lineage>
</organism>
<name>A0A286BQF2_9GAMM</name>
<dbReference type="SUPFAM" id="SSF46894">
    <property type="entry name" value="C-terminal effector domain of the bipartite response regulators"/>
    <property type="match status" value="1"/>
</dbReference>
<evidence type="ECO:0000313" key="4">
    <source>
        <dbReference type="Proteomes" id="UP000219271"/>
    </source>
</evidence>
<dbReference type="EMBL" id="OCMY01000001">
    <property type="protein sequence ID" value="SOD36350.1"/>
    <property type="molecule type" value="Genomic_DNA"/>
</dbReference>
<dbReference type="OrthoDB" id="6518199at2"/>
<dbReference type="InterPro" id="IPR000792">
    <property type="entry name" value="Tscrpt_reg_LuxR_C"/>
</dbReference>
<gene>
    <name evidence="3" type="ORF">SAMN06273570_0744</name>
</gene>
<sequence length="199" mass="23039">MLTVAVESQNVFYRQGMISMLDYVRQSKSLNDYKILDADVKNFNETANIIFTDNAVIINIFSKDKTITQPGKKSGQPSAIHITFNVSGLFIEDIHSFIVRIFTAATLPHDGVEKSDFYRHFKIRKNAQLSEPEKRLVLLSGHGHDIRNISHIMRCSTNSSYTYRRNAIKKLGMDNRLQFYKYVQILNKFEKHNNIFICL</sequence>
<dbReference type="SMART" id="SM00421">
    <property type="entry name" value="HTH_LUXR"/>
    <property type="match status" value="1"/>
</dbReference>